<dbReference type="Proteomes" id="UP000199206">
    <property type="component" value="Unassembled WGS sequence"/>
</dbReference>
<dbReference type="STRING" id="1166340.SAMN05192583_0649"/>
<accession>A0A1H7ZDU5</accession>
<dbReference type="EMBL" id="FOCF01000001">
    <property type="protein sequence ID" value="SEM56443.1"/>
    <property type="molecule type" value="Genomic_DNA"/>
</dbReference>
<dbReference type="AlphaFoldDB" id="A0A1H7ZDU5"/>
<gene>
    <name evidence="1" type="ORF">SAMN05192583_0649</name>
</gene>
<organism evidence="1 2">
    <name type="scientific">Sphingomonas gellani</name>
    <dbReference type="NCBI Taxonomy" id="1166340"/>
    <lineage>
        <taxon>Bacteria</taxon>
        <taxon>Pseudomonadati</taxon>
        <taxon>Pseudomonadota</taxon>
        <taxon>Alphaproteobacteria</taxon>
        <taxon>Sphingomonadales</taxon>
        <taxon>Sphingomonadaceae</taxon>
        <taxon>Sphingomonas</taxon>
    </lineage>
</organism>
<dbReference type="PANTHER" id="PTHR36931">
    <property type="entry name" value="UPF0153 PROTEIN YEIW"/>
    <property type="match status" value="1"/>
</dbReference>
<dbReference type="PANTHER" id="PTHR36931:SF1">
    <property type="entry name" value="UPF0153 PROTEIN YEIW"/>
    <property type="match status" value="1"/>
</dbReference>
<name>A0A1H7ZDU5_9SPHN</name>
<proteinExistence type="predicted"/>
<evidence type="ECO:0000313" key="1">
    <source>
        <dbReference type="EMBL" id="SEM56443.1"/>
    </source>
</evidence>
<dbReference type="InterPro" id="IPR052572">
    <property type="entry name" value="UPF0153_domain"/>
</dbReference>
<sequence length="193" mass="21096">MRMQADTDLETALLGSVLADRSCGDCTLCCTVLKVDAPDLKKAAGTPCRHLGSGGCSIHAVRPQICRTWFCVWRRVGSLPDEARPDRSGLLVSLNFVREPQNCLEGVSIVVRSLLGSKAIENGMAARVLDSVCDQLVPVWFSDGSKKMLMHPENEVAEHVIAGTLAPAHLRAEVAAWREQYGHFMPEDRGTIR</sequence>
<protein>
    <submittedName>
        <fullName evidence="1">Uncharacterized protein</fullName>
    </submittedName>
</protein>
<evidence type="ECO:0000313" key="2">
    <source>
        <dbReference type="Proteomes" id="UP000199206"/>
    </source>
</evidence>
<keyword evidence="2" id="KW-1185">Reference proteome</keyword>
<reference evidence="2" key="1">
    <citation type="submission" date="2016-10" db="EMBL/GenBank/DDBJ databases">
        <authorList>
            <person name="Varghese N."/>
            <person name="Submissions S."/>
        </authorList>
    </citation>
    <scope>NUCLEOTIDE SEQUENCE [LARGE SCALE GENOMIC DNA]</scope>
    <source>
        <strain evidence="2">S6-262</strain>
    </source>
</reference>